<dbReference type="Pfam" id="PF00563">
    <property type="entry name" value="EAL"/>
    <property type="match status" value="1"/>
</dbReference>
<keyword evidence="1" id="KW-1133">Transmembrane helix</keyword>
<dbReference type="SUPFAM" id="SSF141868">
    <property type="entry name" value="EAL domain-like"/>
    <property type="match status" value="1"/>
</dbReference>
<feature type="domain" description="EAL" evidence="2">
    <location>
        <begin position="404"/>
        <end position="658"/>
    </location>
</feature>
<dbReference type="PANTHER" id="PTHR44757:SF2">
    <property type="entry name" value="BIOFILM ARCHITECTURE MAINTENANCE PROTEIN MBAA"/>
    <property type="match status" value="1"/>
</dbReference>
<dbReference type="InterPro" id="IPR029787">
    <property type="entry name" value="Nucleotide_cyclase"/>
</dbReference>
<evidence type="ECO:0000259" key="2">
    <source>
        <dbReference type="PROSITE" id="PS50883"/>
    </source>
</evidence>
<dbReference type="EMBL" id="MARB01000024">
    <property type="protein sequence ID" value="ODJ86268.1"/>
    <property type="molecule type" value="Genomic_DNA"/>
</dbReference>
<protein>
    <submittedName>
        <fullName evidence="4">Cyclic di-GMP phosphodiesterase Gmr</fullName>
        <ecNumber evidence="4">3.1.4.52</ecNumber>
    </submittedName>
</protein>
<comment type="caution">
    <text evidence="4">The sequence shown here is derived from an EMBL/GenBank/DDBJ whole genome shotgun (WGS) entry which is preliminary data.</text>
</comment>
<accession>A0A7Z0VIJ4</accession>
<organism evidence="4 5">
    <name type="scientific">Candidatus Thiodiazotropha endolucinida</name>
    <dbReference type="NCBI Taxonomy" id="1655433"/>
    <lineage>
        <taxon>Bacteria</taxon>
        <taxon>Pseudomonadati</taxon>
        <taxon>Pseudomonadota</taxon>
        <taxon>Gammaproteobacteria</taxon>
        <taxon>Chromatiales</taxon>
        <taxon>Sedimenticolaceae</taxon>
        <taxon>Candidatus Thiodiazotropha</taxon>
    </lineage>
</organism>
<evidence type="ECO:0000313" key="5">
    <source>
        <dbReference type="Proteomes" id="UP000094769"/>
    </source>
</evidence>
<dbReference type="PROSITE" id="PS50887">
    <property type="entry name" value="GGDEF"/>
    <property type="match status" value="1"/>
</dbReference>
<dbReference type="OrthoDB" id="1316910at2"/>
<dbReference type="EC" id="3.1.4.52" evidence="4"/>
<dbReference type="InterPro" id="IPR000160">
    <property type="entry name" value="GGDEF_dom"/>
</dbReference>
<dbReference type="Gene3D" id="3.20.20.450">
    <property type="entry name" value="EAL domain"/>
    <property type="match status" value="1"/>
</dbReference>
<dbReference type="Gene3D" id="3.30.70.270">
    <property type="match status" value="1"/>
</dbReference>
<reference evidence="4 5" key="1">
    <citation type="submission" date="2016-06" db="EMBL/GenBank/DDBJ databases">
        <title>Genome sequence of endosymbiont of Candidatus Endolucinida thiodiazotropha.</title>
        <authorList>
            <person name="Poehlein A."/>
            <person name="Koenig S."/>
            <person name="Heiden S.E."/>
            <person name="Thuermer A."/>
            <person name="Voget S."/>
            <person name="Daniel R."/>
            <person name="Markert S."/>
            <person name="Gros O."/>
            <person name="Schweder T."/>
        </authorList>
    </citation>
    <scope>NUCLEOTIDE SEQUENCE [LARGE SCALE GENOMIC DNA]</scope>
    <source>
        <strain evidence="4 5">COS</strain>
    </source>
</reference>
<feature type="domain" description="GGDEF" evidence="3">
    <location>
        <begin position="258"/>
        <end position="395"/>
    </location>
</feature>
<evidence type="ECO:0000313" key="4">
    <source>
        <dbReference type="EMBL" id="ODJ86268.1"/>
    </source>
</evidence>
<dbReference type="SMART" id="SM00052">
    <property type="entry name" value="EAL"/>
    <property type="match status" value="1"/>
</dbReference>
<dbReference type="PANTHER" id="PTHR44757">
    <property type="entry name" value="DIGUANYLATE CYCLASE DGCP"/>
    <property type="match status" value="1"/>
</dbReference>
<dbReference type="SMART" id="SM00267">
    <property type="entry name" value="GGDEF"/>
    <property type="match status" value="1"/>
</dbReference>
<dbReference type="PROSITE" id="PS50883">
    <property type="entry name" value="EAL"/>
    <property type="match status" value="1"/>
</dbReference>
<dbReference type="Proteomes" id="UP000094769">
    <property type="component" value="Unassembled WGS sequence"/>
</dbReference>
<dbReference type="CDD" id="cd01948">
    <property type="entry name" value="EAL"/>
    <property type="match status" value="1"/>
</dbReference>
<keyword evidence="5" id="KW-1185">Reference proteome</keyword>
<dbReference type="InterPro" id="IPR035919">
    <property type="entry name" value="EAL_sf"/>
</dbReference>
<dbReference type="InterPro" id="IPR001633">
    <property type="entry name" value="EAL_dom"/>
</dbReference>
<feature type="transmembrane region" description="Helical" evidence="1">
    <location>
        <begin position="6"/>
        <end position="28"/>
    </location>
</feature>
<sequence length="670" mass="75287">MRTRRIGHLSASFIIVISISLGIVGYLVMTVEQMVSRHTPQIDAAMEIKVNATLAHLRFEEIISGDRYEQIDDVWSYLDESDWYARALLEGGKNDEGTFVPLNSINMRRQIESVRVSLSKFRTIAEQRFSNYEASLPGSGIDQEFDRIFAGFIDQADQVETLLQESIALELSKFKQTAVFLTTILAATGVVLAIILYRLEMQREQHLHKIEQTSKKIEAQNTKLDYLAYFDTVSGLPNRSLFTDRLDQAVGHARRKSNCVAVLFIDLDRFKNVNDRLGHARGDEILKLTAKRLKQCLRSDDTVARIGGDEFTVILADLDDHKKAATAAGSVAEHISLELAKPFDIGGLKVDLSASIGIAIYPIDASEADALLINSDHAMYEAKQNNRGSFCFFSREIENRVTQELQIGHDLHNAIKENQFTVHYQPQYELQNDSIVGFEALVRWEHPKQGLLAPVSFMRVAEDTGLIEEIDLYVLNSICRQQQEWKQQGLPAGKIAVNFSAALFSRKDITNIIASHLAEYCVSNHELEIEITESAMLKEMNHTQQLFEKLTNIGISIAIDDFGTGYSSMSYLQNFSATVLKIDRSFVHDIDKSRSTQAIMLSMLELARNLNMEVVAEGVETPQEKAFIKSTGCRFGQGYLLGKPMTAQQAYALLLSEQENNVSVLSPRKV</sequence>
<evidence type="ECO:0000259" key="3">
    <source>
        <dbReference type="PROSITE" id="PS50887"/>
    </source>
</evidence>
<dbReference type="NCBIfam" id="TIGR00254">
    <property type="entry name" value="GGDEF"/>
    <property type="match status" value="1"/>
</dbReference>
<dbReference type="InterPro" id="IPR043128">
    <property type="entry name" value="Rev_trsase/Diguanyl_cyclase"/>
</dbReference>
<dbReference type="AlphaFoldDB" id="A0A7Z0VIJ4"/>
<feature type="transmembrane region" description="Helical" evidence="1">
    <location>
        <begin position="178"/>
        <end position="199"/>
    </location>
</feature>
<dbReference type="RefSeq" id="WP_069127206.1">
    <property type="nucleotide sequence ID" value="NZ_MARB01000024.1"/>
</dbReference>
<dbReference type="CDD" id="cd01949">
    <property type="entry name" value="GGDEF"/>
    <property type="match status" value="1"/>
</dbReference>
<keyword evidence="1" id="KW-0812">Transmembrane</keyword>
<dbReference type="GO" id="GO:0071111">
    <property type="term" value="F:cyclic-guanylate-specific phosphodiesterase activity"/>
    <property type="evidence" value="ECO:0007669"/>
    <property type="project" value="UniProtKB-EC"/>
</dbReference>
<dbReference type="SUPFAM" id="SSF55073">
    <property type="entry name" value="Nucleotide cyclase"/>
    <property type="match status" value="1"/>
</dbReference>
<name>A0A7Z0VIJ4_9GAMM</name>
<keyword evidence="1" id="KW-0472">Membrane</keyword>
<evidence type="ECO:0000256" key="1">
    <source>
        <dbReference type="SAM" id="Phobius"/>
    </source>
</evidence>
<dbReference type="Pfam" id="PF00990">
    <property type="entry name" value="GGDEF"/>
    <property type="match status" value="1"/>
</dbReference>
<keyword evidence="4" id="KW-0378">Hydrolase</keyword>
<dbReference type="InterPro" id="IPR052155">
    <property type="entry name" value="Biofilm_reg_signaling"/>
</dbReference>
<gene>
    <name evidence="4" type="primary">gmr_19</name>
    <name evidence="4" type="ORF">CODIS_34630</name>
</gene>
<proteinExistence type="predicted"/>